<name>A0ABS1FVD9_9FLAO</name>
<organism evidence="6 7">
    <name type="scientific">Chryseobacterium paridis</name>
    <dbReference type="NCBI Taxonomy" id="2800328"/>
    <lineage>
        <taxon>Bacteria</taxon>
        <taxon>Pseudomonadati</taxon>
        <taxon>Bacteroidota</taxon>
        <taxon>Flavobacteriia</taxon>
        <taxon>Flavobacteriales</taxon>
        <taxon>Weeksellaceae</taxon>
        <taxon>Chryseobacterium group</taxon>
        <taxon>Chryseobacterium</taxon>
    </lineage>
</organism>
<gene>
    <name evidence="6" type="ORF">JHL15_10705</name>
</gene>
<reference evidence="7" key="1">
    <citation type="submission" date="2021-01" db="EMBL/GenBank/DDBJ databases">
        <title>Genome public.</title>
        <authorList>
            <person name="Liu C."/>
            <person name="Sun Q."/>
        </authorList>
    </citation>
    <scope>NUCLEOTIDE SEQUENCE [LARGE SCALE GENOMIC DNA]</scope>
    <source>
        <strain evidence="7">YIM B02567</strain>
    </source>
</reference>
<keyword evidence="4" id="KW-0862">Zinc</keyword>
<evidence type="ECO:0000259" key="5">
    <source>
        <dbReference type="SMART" id="SM00849"/>
    </source>
</evidence>
<dbReference type="RefSeq" id="WP_200245659.1">
    <property type="nucleotide sequence ID" value="NZ_JAENHK010000010.1"/>
</dbReference>
<dbReference type="InterPro" id="IPR051453">
    <property type="entry name" value="MBL_Glyoxalase_II"/>
</dbReference>
<evidence type="ECO:0000313" key="7">
    <source>
        <dbReference type="Proteomes" id="UP000628669"/>
    </source>
</evidence>
<dbReference type="Proteomes" id="UP000628669">
    <property type="component" value="Unassembled WGS sequence"/>
</dbReference>
<dbReference type="CDD" id="cd16275">
    <property type="entry name" value="BaeB-like_MBL-fold"/>
    <property type="match status" value="1"/>
</dbReference>
<accession>A0ABS1FVD9</accession>
<dbReference type="SMART" id="SM00849">
    <property type="entry name" value="Lactamase_B"/>
    <property type="match status" value="1"/>
</dbReference>
<protein>
    <submittedName>
        <fullName evidence="6">MBL fold metallo-hydrolase</fullName>
    </submittedName>
</protein>
<dbReference type="InterPro" id="IPR036866">
    <property type="entry name" value="RibonucZ/Hydroxyglut_hydro"/>
</dbReference>
<evidence type="ECO:0000256" key="4">
    <source>
        <dbReference type="ARBA" id="ARBA00022833"/>
    </source>
</evidence>
<dbReference type="InterPro" id="IPR001279">
    <property type="entry name" value="Metallo-B-lactamas"/>
</dbReference>
<keyword evidence="3" id="KW-0378">Hydrolase</keyword>
<dbReference type="PANTHER" id="PTHR46233">
    <property type="entry name" value="HYDROXYACYLGLUTATHIONE HYDROLASE GLOC"/>
    <property type="match status" value="1"/>
</dbReference>
<dbReference type="SUPFAM" id="SSF56281">
    <property type="entry name" value="Metallo-hydrolase/oxidoreductase"/>
    <property type="match status" value="1"/>
</dbReference>
<feature type="domain" description="Metallo-beta-lactamase" evidence="5">
    <location>
        <begin position="14"/>
        <end position="173"/>
    </location>
</feature>
<evidence type="ECO:0000313" key="6">
    <source>
        <dbReference type="EMBL" id="MBK1896223.1"/>
    </source>
</evidence>
<evidence type="ECO:0000256" key="2">
    <source>
        <dbReference type="ARBA" id="ARBA00022723"/>
    </source>
</evidence>
<sequence>MKVEVFLVSGQGIKNQCYLIHNNHSGILIDPAWDYDLISNFLKENHIMLKGVLLTHSHHDHTDLASTFAVYYGVPVYMSSIEIRQYDFTCPNLIAIQHLQEVMVGDFNVTALLTPGHTKGSVCYLIDGHCFTGDTIFIEGVGICDNSGINSLYDSVQFIKQYVPQHTLIWPGHSFGETPGKELGFLLHNNIYFLLNRRDAFTDFRMRKNQPDPFAFK</sequence>
<dbReference type="PANTHER" id="PTHR46233:SF3">
    <property type="entry name" value="HYDROXYACYLGLUTATHIONE HYDROLASE GLOC"/>
    <property type="match status" value="1"/>
</dbReference>
<comment type="cofactor">
    <cofactor evidence="1">
        <name>Zn(2+)</name>
        <dbReference type="ChEBI" id="CHEBI:29105"/>
    </cofactor>
</comment>
<evidence type="ECO:0000256" key="3">
    <source>
        <dbReference type="ARBA" id="ARBA00022801"/>
    </source>
</evidence>
<comment type="caution">
    <text evidence="6">The sequence shown here is derived from an EMBL/GenBank/DDBJ whole genome shotgun (WGS) entry which is preliminary data.</text>
</comment>
<proteinExistence type="predicted"/>
<keyword evidence="2" id="KW-0479">Metal-binding</keyword>
<dbReference type="Gene3D" id="3.60.15.10">
    <property type="entry name" value="Ribonuclease Z/Hydroxyacylglutathione hydrolase-like"/>
    <property type="match status" value="1"/>
</dbReference>
<keyword evidence="7" id="KW-1185">Reference proteome</keyword>
<dbReference type="Pfam" id="PF00753">
    <property type="entry name" value="Lactamase_B"/>
    <property type="match status" value="1"/>
</dbReference>
<evidence type="ECO:0000256" key="1">
    <source>
        <dbReference type="ARBA" id="ARBA00001947"/>
    </source>
</evidence>
<dbReference type="EMBL" id="JAENHK010000010">
    <property type="protein sequence ID" value="MBK1896223.1"/>
    <property type="molecule type" value="Genomic_DNA"/>
</dbReference>